<evidence type="ECO:0000259" key="2">
    <source>
        <dbReference type="PROSITE" id="PS51782"/>
    </source>
</evidence>
<accession>A0AAV9HLE7</accession>
<evidence type="ECO:0000313" key="4">
    <source>
        <dbReference type="Proteomes" id="UP001321749"/>
    </source>
</evidence>
<organism evidence="3 4">
    <name type="scientific">Cladorrhinum samala</name>
    <dbReference type="NCBI Taxonomy" id="585594"/>
    <lineage>
        <taxon>Eukaryota</taxon>
        <taxon>Fungi</taxon>
        <taxon>Dikarya</taxon>
        <taxon>Ascomycota</taxon>
        <taxon>Pezizomycotina</taxon>
        <taxon>Sordariomycetes</taxon>
        <taxon>Sordariomycetidae</taxon>
        <taxon>Sordariales</taxon>
        <taxon>Podosporaceae</taxon>
        <taxon>Cladorrhinum</taxon>
    </lineage>
</organism>
<keyword evidence="4" id="KW-1185">Reference proteome</keyword>
<gene>
    <name evidence="3" type="ORF">QBC42DRAFT_178585</name>
</gene>
<evidence type="ECO:0000313" key="3">
    <source>
        <dbReference type="EMBL" id="KAK4461442.1"/>
    </source>
</evidence>
<feature type="compositionally biased region" description="Basic residues" evidence="1">
    <location>
        <begin position="245"/>
        <end position="261"/>
    </location>
</feature>
<feature type="region of interest" description="Disordered" evidence="1">
    <location>
        <begin position="71"/>
        <end position="122"/>
    </location>
</feature>
<dbReference type="InterPro" id="IPR036779">
    <property type="entry name" value="LysM_dom_sf"/>
</dbReference>
<dbReference type="Proteomes" id="UP001321749">
    <property type="component" value="Unassembled WGS sequence"/>
</dbReference>
<dbReference type="Gene3D" id="3.10.350.10">
    <property type="entry name" value="LysM domain"/>
    <property type="match status" value="1"/>
</dbReference>
<dbReference type="AlphaFoldDB" id="A0AAV9HLE7"/>
<reference evidence="3" key="1">
    <citation type="journal article" date="2023" name="Mol. Phylogenet. Evol.">
        <title>Genome-scale phylogeny and comparative genomics of the fungal order Sordariales.</title>
        <authorList>
            <person name="Hensen N."/>
            <person name="Bonometti L."/>
            <person name="Westerberg I."/>
            <person name="Brannstrom I.O."/>
            <person name="Guillou S."/>
            <person name="Cros-Aarteil S."/>
            <person name="Calhoun S."/>
            <person name="Haridas S."/>
            <person name="Kuo A."/>
            <person name="Mondo S."/>
            <person name="Pangilinan J."/>
            <person name="Riley R."/>
            <person name="LaButti K."/>
            <person name="Andreopoulos B."/>
            <person name="Lipzen A."/>
            <person name="Chen C."/>
            <person name="Yan M."/>
            <person name="Daum C."/>
            <person name="Ng V."/>
            <person name="Clum A."/>
            <person name="Steindorff A."/>
            <person name="Ohm R.A."/>
            <person name="Martin F."/>
            <person name="Silar P."/>
            <person name="Natvig D.O."/>
            <person name="Lalanne C."/>
            <person name="Gautier V."/>
            <person name="Ament-Velasquez S.L."/>
            <person name="Kruys A."/>
            <person name="Hutchinson M.I."/>
            <person name="Powell A.J."/>
            <person name="Barry K."/>
            <person name="Miller A.N."/>
            <person name="Grigoriev I.V."/>
            <person name="Debuchy R."/>
            <person name="Gladieux P."/>
            <person name="Hiltunen Thoren M."/>
            <person name="Johannesson H."/>
        </authorList>
    </citation>
    <scope>NUCLEOTIDE SEQUENCE</scope>
    <source>
        <strain evidence="3">PSN324</strain>
    </source>
</reference>
<dbReference type="InterPro" id="IPR018392">
    <property type="entry name" value="LysM"/>
</dbReference>
<dbReference type="EMBL" id="MU864991">
    <property type="protein sequence ID" value="KAK4461442.1"/>
    <property type="molecule type" value="Genomic_DNA"/>
</dbReference>
<comment type="caution">
    <text evidence="3">The sequence shown here is derived from an EMBL/GenBank/DDBJ whole genome shotgun (WGS) entry which is preliminary data.</text>
</comment>
<dbReference type="PANTHER" id="PTHR20932:SF31">
    <property type="entry name" value="RING-TYPE DOMAIN-CONTAINING PROTEIN"/>
    <property type="match status" value="1"/>
</dbReference>
<sequence>MTACCTCAALLSSNPSGHIPRISSSSEKHLPDKRLDCCARTICADCIDKNPRFLSYCPYCQTSGRSPSSSSSLPSLLSSSEPQPPPPYSPLVESQYLPSSPPPYRTPPSTLPPLSCQDEKCSSSQGEPILHFLQPNDSISSLSLLYSTPAHILRQHNNLPADHLLFARKTILIPPDYSSSSISHSPRPHDGEAEEMRKNKIRRWMVACKEHDYDVALMYLDGTDYDLEEAVQRYKDDEEWERNNPMHKGKGKSQKNKTKNK</sequence>
<feature type="region of interest" description="Disordered" evidence="1">
    <location>
        <begin position="236"/>
        <end position="261"/>
    </location>
</feature>
<feature type="compositionally biased region" description="Low complexity" evidence="1">
    <location>
        <begin position="71"/>
        <end position="81"/>
    </location>
</feature>
<feature type="compositionally biased region" description="Pro residues" evidence="1">
    <location>
        <begin position="99"/>
        <end position="111"/>
    </location>
</feature>
<protein>
    <recommendedName>
        <fullName evidence="2">LysM domain-containing protein</fullName>
    </recommendedName>
</protein>
<name>A0AAV9HLE7_9PEZI</name>
<feature type="domain" description="LysM" evidence="2">
    <location>
        <begin position="129"/>
        <end position="173"/>
    </location>
</feature>
<reference evidence="3" key="2">
    <citation type="submission" date="2023-06" db="EMBL/GenBank/DDBJ databases">
        <authorList>
            <consortium name="Lawrence Berkeley National Laboratory"/>
            <person name="Mondo S.J."/>
            <person name="Hensen N."/>
            <person name="Bonometti L."/>
            <person name="Westerberg I."/>
            <person name="Brannstrom I.O."/>
            <person name="Guillou S."/>
            <person name="Cros-Aarteil S."/>
            <person name="Calhoun S."/>
            <person name="Haridas S."/>
            <person name="Kuo A."/>
            <person name="Pangilinan J."/>
            <person name="Riley R."/>
            <person name="Labutti K."/>
            <person name="Andreopoulos B."/>
            <person name="Lipzen A."/>
            <person name="Chen C."/>
            <person name="Yanf M."/>
            <person name="Daum C."/>
            <person name="Ng V."/>
            <person name="Clum A."/>
            <person name="Steindorff A."/>
            <person name="Ohm R."/>
            <person name="Martin F."/>
            <person name="Silar P."/>
            <person name="Natvig D."/>
            <person name="Lalanne C."/>
            <person name="Gautier V."/>
            <person name="Ament-Velasquez S.L."/>
            <person name="Kruys A."/>
            <person name="Hutchinson M.I."/>
            <person name="Powell A.J."/>
            <person name="Barry K."/>
            <person name="Miller A.N."/>
            <person name="Grigoriev I.V."/>
            <person name="Debuchy R."/>
            <person name="Gladieux P."/>
            <person name="Thoren M.H."/>
            <person name="Johannesson H."/>
        </authorList>
    </citation>
    <scope>NUCLEOTIDE SEQUENCE</scope>
    <source>
        <strain evidence="3">PSN324</strain>
    </source>
</reference>
<dbReference type="PROSITE" id="PS51782">
    <property type="entry name" value="LYSM"/>
    <property type="match status" value="1"/>
</dbReference>
<evidence type="ECO:0000256" key="1">
    <source>
        <dbReference type="SAM" id="MobiDB-lite"/>
    </source>
</evidence>
<proteinExistence type="predicted"/>
<dbReference type="PANTHER" id="PTHR20932">
    <property type="entry name" value="LYSM AND PUTATIVE PEPTIDOGLYCAN-BINDING DOMAIN-CONTAINING PROTEIN"/>
    <property type="match status" value="1"/>
</dbReference>
<dbReference type="InterPro" id="IPR045030">
    <property type="entry name" value="LYSM1-4"/>
</dbReference>
<dbReference type="Pfam" id="PF01476">
    <property type="entry name" value="LysM"/>
    <property type="match status" value="1"/>
</dbReference>
<dbReference type="CDD" id="cd14273">
    <property type="entry name" value="UBA_TAP-C_like"/>
    <property type="match status" value="1"/>
</dbReference>